<proteinExistence type="predicted"/>
<evidence type="ECO:0008006" key="3">
    <source>
        <dbReference type="Google" id="ProtNLM"/>
    </source>
</evidence>
<dbReference type="OrthoDB" id="350584at2157"/>
<evidence type="ECO:0000313" key="2">
    <source>
        <dbReference type="Proteomes" id="UP000010878"/>
    </source>
</evidence>
<dbReference type="RefSeq" id="WP_015322282.1">
    <property type="nucleotide sequence ID" value="NC_019974.1"/>
</dbReference>
<keyword evidence="2" id="KW-1185">Reference proteome</keyword>
<protein>
    <recommendedName>
        <fullName evidence="3">Small CPxCG-related zinc finger protein</fullName>
    </recommendedName>
</protein>
<gene>
    <name evidence="1" type="ORF">Natoc_3100</name>
</gene>
<dbReference type="AlphaFoldDB" id="L0K424"/>
<name>L0K424_9EURY</name>
<dbReference type="Proteomes" id="UP000010878">
    <property type="component" value="Chromosome"/>
</dbReference>
<dbReference type="EMBL" id="CP003929">
    <property type="protein sequence ID" value="AGB38843.1"/>
    <property type="molecule type" value="Genomic_DNA"/>
</dbReference>
<dbReference type="KEGG" id="nou:Natoc_3100"/>
<sequence length="50" mass="5695">MNEAIPAQCPDCGATELNLARVSPTDHDRGQEWVVHATCERCDEYAEWFE</sequence>
<accession>L0K424</accession>
<dbReference type="GeneID" id="54763892"/>
<organism evidence="1 2">
    <name type="scientific">Natronococcus occultus SP4</name>
    <dbReference type="NCBI Taxonomy" id="694430"/>
    <lineage>
        <taxon>Archaea</taxon>
        <taxon>Methanobacteriati</taxon>
        <taxon>Methanobacteriota</taxon>
        <taxon>Stenosarchaea group</taxon>
        <taxon>Halobacteria</taxon>
        <taxon>Halobacteriales</taxon>
        <taxon>Natrialbaceae</taxon>
        <taxon>Natronococcus</taxon>
    </lineage>
</organism>
<dbReference type="HOGENOM" id="CLU_3113166_0_0_2"/>
<reference evidence="1 2" key="1">
    <citation type="submission" date="2012-11" db="EMBL/GenBank/DDBJ databases">
        <title>FINISHED of Natronococcus occultus SP4, DSM 3396.</title>
        <authorList>
            <consortium name="DOE Joint Genome Institute"/>
            <person name="Eisen J."/>
            <person name="Huntemann M."/>
            <person name="Wei C.-L."/>
            <person name="Han J."/>
            <person name="Detter J.C."/>
            <person name="Han C."/>
            <person name="Tapia R."/>
            <person name="Chen A."/>
            <person name="Kyrpides N."/>
            <person name="Mavromatis K."/>
            <person name="Markowitz V."/>
            <person name="Szeto E."/>
            <person name="Ivanova N."/>
            <person name="Mikhailova N."/>
            <person name="Ovchinnikova G."/>
            <person name="Pagani I."/>
            <person name="Pati A."/>
            <person name="Goodwin L."/>
            <person name="Nordberg H.P."/>
            <person name="Cantor M.N."/>
            <person name="Hua S.X."/>
            <person name="Woyke T."/>
            <person name="Eisen J."/>
            <person name="Klenk H.-P."/>
            <person name="Klenk H.-P."/>
        </authorList>
    </citation>
    <scope>NUCLEOTIDE SEQUENCE [LARGE SCALE GENOMIC DNA]</scope>
    <source>
        <strain evidence="1 2">SP4</strain>
    </source>
</reference>
<evidence type="ECO:0000313" key="1">
    <source>
        <dbReference type="EMBL" id="AGB38843.1"/>
    </source>
</evidence>